<name>A0A0L0FTY2_9EUKA</name>
<protein>
    <submittedName>
        <fullName evidence="1">Uncharacterized protein</fullName>
    </submittedName>
</protein>
<evidence type="ECO:0000313" key="1">
    <source>
        <dbReference type="EMBL" id="KNC80104.1"/>
    </source>
</evidence>
<dbReference type="EMBL" id="KQ242200">
    <property type="protein sequence ID" value="KNC80104.1"/>
    <property type="molecule type" value="Genomic_DNA"/>
</dbReference>
<evidence type="ECO:0000313" key="2">
    <source>
        <dbReference type="Proteomes" id="UP000054560"/>
    </source>
</evidence>
<gene>
    <name evidence="1" type="ORF">SARC_07526</name>
</gene>
<dbReference type="RefSeq" id="XP_014154006.1">
    <property type="nucleotide sequence ID" value="XM_014298531.1"/>
</dbReference>
<keyword evidence="2" id="KW-1185">Reference proteome</keyword>
<dbReference type="Proteomes" id="UP000054560">
    <property type="component" value="Unassembled WGS sequence"/>
</dbReference>
<reference evidence="1 2" key="1">
    <citation type="submission" date="2011-02" db="EMBL/GenBank/DDBJ databases">
        <title>The Genome Sequence of Sphaeroforma arctica JP610.</title>
        <authorList>
            <consortium name="The Broad Institute Genome Sequencing Platform"/>
            <person name="Russ C."/>
            <person name="Cuomo C."/>
            <person name="Young S.K."/>
            <person name="Zeng Q."/>
            <person name="Gargeya S."/>
            <person name="Alvarado L."/>
            <person name="Berlin A."/>
            <person name="Chapman S.B."/>
            <person name="Chen Z."/>
            <person name="Freedman E."/>
            <person name="Gellesch M."/>
            <person name="Goldberg J."/>
            <person name="Griggs A."/>
            <person name="Gujja S."/>
            <person name="Heilman E."/>
            <person name="Heiman D."/>
            <person name="Howarth C."/>
            <person name="Mehta T."/>
            <person name="Neiman D."/>
            <person name="Pearson M."/>
            <person name="Roberts A."/>
            <person name="Saif S."/>
            <person name="Shea T."/>
            <person name="Shenoy N."/>
            <person name="Sisk P."/>
            <person name="Stolte C."/>
            <person name="Sykes S."/>
            <person name="White J."/>
            <person name="Yandava C."/>
            <person name="Burger G."/>
            <person name="Gray M.W."/>
            <person name="Holland P.W.H."/>
            <person name="King N."/>
            <person name="Lang F.B.F."/>
            <person name="Roger A.J."/>
            <person name="Ruiz-Trillo I."/>
            <person name="Haas B."/>
            <person name="Nusbaum C."/>
            <person name="Birren B."/>
        </authorList>
    </citation>
    <scope>NUCLEOTIDE SEQUENCE [LARGE SCALE GENOMIC DNA]</scope>
    <source>
        <strain evidence="1 2">JP610</strain>
    </source>
</reference>
<sequence length="89" mass="9822">MVAQSSATAADPKLKIDQATYRTLKRTRDMFLANHLQTPTEDTDALRSRINAKVNAAYARVKDVETDVTDKEVQAKVVDIDSAPLGVVY</sequence>
<accession>A0A0L0FTY2</accession>
<organism evidence="1 2">
    <name type="scientific">Sphaeroforma arctica JP610</name>
    <dbReference type="NCBI Taxonomy" id="667725"/>
    <lineage>
        <taxon>Eukaryota</taxon>
        <taxon>Ichthyosporea</taxon>
        <taxon>Ichthyophonida</taxon>
        <taxon>Sphaeroforma</taxon>
    </lineage>
</organism>
<proteinExistence type="predicted"/>
<dbReference type="GeneID" id="25908030"/>
<dbReference type="AlphaFoldDB" id="A0A0L0FTY2"/>